<dbReference type="RefSeq" id="XP_041139176.1">
    <property type="nucleotide sequence ID" value="XM_041281385.1"/>
</dbReference>
<evidence type="ECO:0000313" key="5">
    <source>
        <dbReference type="Proteomes" id="UP000663131"/>
    </source>
</evidence>
<evidence type="ECO:0000313" key="4">
    <source>
        <dbReference type="EMBL" id="QOU22683.1"/>
    </source>
</evidence>
<evidence type="ECO:0000256" key="2">
    <source>
        <dbReference type="ARBA" id="ARBA00023157"/>
    </source>
</evidence>
<dbReference type="GeneID" id="64574790"/>
<accession>A0A8H6ESC2</accession>
<dbReference type="EMBL" id="CP063137">
    <property type="protein sequence ID" value="QOU22683.1"/>
    <property type="molecule type" value="Genomic_DNA"/>
</dbReference>
<protein>
    <recommendedName>
        <fullName evidence="3">COX assembly mitochondrial protein</fullName>
    </recommendedName>
</protein>
<dbReference type="Pfam" id="PF08583">
    <property type="entry name" value="Cmc1"/>
    <property type="match status" value="1"/>
</dbReference>
<comment type="function">
    <text evidence="3">Required for mitochondrial cytochrome c oxidase (COX) assembly and respiration.</text>
</comment>
<comment type="similarity">
    <text evidence="1 3">Belongs to the CMC family.</text>
</comment>
<keyword evidence="3" id="KW-0496">Mitochondrion</keyword>
<reference evidence="4" key="1">
    <citation type="submission" date="2020-10" db="EMBL/GenBank/DDBJ databases">
        <authorList>
            <person name="Palmer J.M."/>
        </authorList>
    </citation>
    <scope>NUCLEOTIDE SEQUENCE</scope>
    <source>
        <strain evidence="4">UCD 2041</strain>
    </source>
</reference>
<dbReference type="InterPro" id="IPR013892">
    <property type="entry name" value="Cyt_c_biogenesis_Cmc1-like"/>
</dbReference>
<dbReference type="KEGG" id="bbrx:BRETT_002866"/>
<comment type="subcellular location">
    <subcellularLocation>
        <location evidence="3">Mitochondrion inner membrane</location>
    </subcellularLocation>
</comment>
<keyword evidence="3" id="KW-0999">Mitochondrion inner membrane</keyword>
<keyword evidence="3" id="KW-0472">Membrane</keyword>
<dbReference type="Proteomes" id="UP000663131">
    <property type="component" value="Chromosome 9"/>
</dbReference>
<sequence>MPSSEKKVPKQDDSQLFPEVDENNFMDDDFSSLMRALDECQKKGFINKALGRCSSLRQELNMCLDQTTQARRRRKIIRKKAERKKFEEKKKKMFEEEYGKDGYLKKVIEKEYEMKHGKKPDGTPTSNE</sequence>
<keyword evidence="2" id="KW-1015">Disulfide bond</keyword>
<keyword evidence="3" id="KW-0143">Chaperone</keyword>
<gene>
    <name evidence="4" type="ORF">BRETT_002866</name>
</gene>
<name>A0A8H6ESC2_DEKBR</name>
<dbReference type="AlphaFoldDB" id="A0A8H6ESC2"/>
<dbReference type="GO" id="GO:0005743">
    <property type="term" value="C:mitochondrial inner membrane"/>
    <property type="evidence" value="ECO:0007669"/>
    <property type="project" value="UniProtKB-SubCell"/>
</dbReference>
<reference evidence="4" key="2">
    <citation type="journal article" name="BMC Genomics">
        <title>New genome assemblies reveal patterns of domestication and adaptation across Brettanomyces (Dekkera) species.</title>
        <authorList>
            <person name="Roach M.J."/>
            <person name="Borneman A.R."/>
        </authorList>
    </citation>
    <scope>NUCLEOTIDE SEQUENCE</scope>
    <source>
        <strain evidence="4">UCD 2041</strain>
    </source>
</reference>
<evidence type="ECO:0000256" key="1">
    <source>
        <dbReference type="ARBA" id="ARBA00007347"/>
    </source>
</evidence>
<evidence type="ECO:0000256" key="3">
    <source>
        <dbReference type="RuleBase" id="RU364104"/>
    </source>
</evidence>
<dbReference type="OrthoDB" id="532630at2759"/>
<organism evidence="4 5">
    <name type="scientific">Dekkera bruxellensis</name>
    <name type="common">Brettanomyces custersii</name>
    <dbReference type="NCBI Taxonomy" id="5007"/>
    <lineage>
        <taxon>Eukaryota</taxon>
        <taxon>Fungi</taxon>
        <taxon>Dikarya</taxon>
        <taxon>Ascomycota</taxon>
        <taxon>Saccharomycotina</taxon>
        <taxon>Pichiomycetes</taxon>
        <taxon>Pichiales</taxon>
        <taxon>Pichiaceae</taxon>
        <taxon>Brettanomyces</taxon>
    </lineage>
</organism>
<proteinExistence type="inferred from homology"/>